<dbReference type="CDD" id="cd07205">
    <property type="entry name" value="Pat_PNPLA6_PNPLA7_NTE1_like"/>
    <property type="match status" value="1"/>
</dbReference>
<feature type="short sequence motif" description="GXSXG" evidence="4">
    <location>
        <begin position="45"/>
        <end position="49"/>
    </location>
</feature>
<protein>
    <submittedName>
        <fullName evidence="6">Putative esterase of the alpha-beta hydrolase superfamily</fullName>
    </submittedName>
</protein>
<dbReference type="RefSeq" id="WP_058437962.1">
    <property type="nucleotide sequence ID" value="NZ_QEFQ01000004.1"/>
</dbReference>
<dbReference type="PROSITE" id="PS51635">
    <property type="entry name" value="PNPLA"/>
    <property type="match status" value="1"/>
</dbReference>
<gene>
    <name evidence="6" type="ORF">DEALK_02530</name>
</gene>
<evidence type="ECO:0000256" key="4">
    <source>
        <dbReference type="PROSITE-ProRule" id="PRU01161"/>
    </source>
</evidence>
<keyword evidence="2 4" id="KW-0442">Lipid degradation</keyword>
<evidence type="ECO:0000259" key="5">
    <source>
        <dbReference type="PROSITE" id="PS51635"/>
    </source>
</evidence>
<dbReference type="STRING" id="1217799.DEALK_02530"/>
<comment type="caution">
    <text evidence="4">Lacks conserved residue(s) required for the propagation of feature annotation.</text>
</comment>
<evidence type="ECO:0000313" key="7">
    <source>
        <dbReference type="Proteomes" id="UP000053947"/>
    </source>
</evidence>
<dbReference type="AlphaFoldDB" id="A0A0W0GLA4"/>
<reference evidence="6 7" key="1">
    <citation type="submission" date="2015-06" db="EMBL/GenBank/DDBJ databases">
        <title>Genome sequence of the organohalide-respiring Dehalogenimonas alkenigignens type strain (IP3-3T).</title>
        <authorList>
            <person name="Key T.A."/>
            <person name="Richmond D.P."/>
            <person name="Bowman K.S."/>
            <person name="Cho Y.-J."/>
            <person name="Chun J."/>
            <person name="da Costa M.S."/>
            <person name="Rainey F.A."/>
            <person name="Moe W.M."/>
        </authorList>
    </citation>
    <scope>NUCLEOTIDE SEQUENCE [LARGE SCALE GENOMIC DNA]</scope>
    <source>
        <strain evidence="6 7">IP3-3</strain>
    </source>
</reference>
<dbReference type="Proteomes" id="UP000053947">
    <property type="component" value="Unassembled WGS sequence"/>
</dbReference>
<evidence type="ECO:0000256" key="2">
    <source>
        <dbReference type="ARBA" id="ARBA00022963"/>
    </source>
</evidence>
<organism evidence="6 7">
    <name type="scientific">Dehalogenimonas alkenigignens</name>
    <dbReference type="NCBI Taxonomy" id="1217799"/>
    <lineage>
        <taxon>Bacteria</taxon>
        <taxon>Bacillati</taxon>
        <taxon>Chloroflexota</taxon>
        <taxon>Dehalococcoidia</taxon>
        <taxon>Dehalococcoidales</taxon>
        <taxon>Dehalococcoidaceae</taxon>
        <taxon>Dehalogenimonas</taxon>
    </lineage>
</organism>
<accession>A0A0W0GLA4</accession>
<dbReference type="Gene3D" id="3.40.1090.10">
    <property type="entry name" value="Cytosolic phospholipase A2 catalytic domain"/>
    <property type="match status" value="2"/>
</dbReference>
<dbReference type="PANTHER" id="PTHR14226">
    <property type="entry name" value="NEUROPATHY TARGET ESTERASE/SWISS CHEESE D.MELANOGASTER"/>
    <property type="match status" value="1"/>
</dbReference>
<keyword evidence="1 4" id="KW-0378">Hydrolase</keyword>
<dbReference type="InterPro" id="IPR016035">
    <property type="entry name" value="Acyl_Trfase/lysoPLipase"/>
</dbReference>
<keyword evidence="3 4" id="KW-0443">Lipid metabolism</keyword>
<dbReference type="PANTHER" id="PTHR14226:SF76">
    <property type="entry name" value="NTE FAMILY PROTEIN RSSA"/>
    <property type="match status" value="1"/>
</dbReference>
<evidence type="ECO:0000313" key="6">
    <source>
        <dbReference type="EMBL" id="KTB49340.1"/>
    </source>
</evidence>
<dbReference type="GO" id="GO:0016787">
    <property type="term" value="F:hydrolase activity"/>
    <property type="evidence" value="ECO:0007669"/>
    <property type="project" value="UniProtKB-UniRule"/>
</dbReference>
<name>A0A0W0GLA4_9CHLR</name>
<evidence type="ECO:0000256" key="3">
    <source>
        <dbReference type="ARBA" id="ARBA00023098"/>
    </source>
</evidence>
<keyword evidence="7" id="KW-1185">Reference proteome</keyword>
<comment type="caution">
    <text evidence="6">The sequence shown here is derived from an EMBL/GenBank/DDBJ whole genome shotgun (WGS) entry which is preliminary data.</text>
</comment>
<feature type="active site" description="Nucleophile" evidence="4">
    <location>
        <position position="47"/>
    </location>
</feature>
<feature type="domain" description="PNPLA" evidence="5">
    <location>
        <begin position="14"/>
        <end position="175"/>
    </location>
</feature>
<dbReference type="InterPro" id="IPR050301">
    <property type="entry name" value="NTE"/>
</dbReference>
<sequence length="275" mass="29292">MAEAKGSKKKKIGLALGSGAAKGLAHIGVLAELEKQGIQPDLIAGTSMGALIGAVYAQGVGSERMKEIARGFGQKRLSLFVEPSVPRSSLIRGQKIAEALRVIIGEVDFSSLEIPFVCLATDIGDGREIVIDQGEVWRGVMASCSIPILLPPVKKANRYLVDGGLVSPIPARILRDLGADVVIGVSVSSKGQEDVDWGNRRDGSKGPNLFDIAFQTMNLIGFQASKNCLPVADIVIEPNVDHIGWADFHRVDECILEGERAARNSMKQILSLAAN</sequence>
<dbReference type="InterPro" id="IPR002641">
    <property type="entry name" value="PNPLA_dom"/>
</dbReference>
<dbReference type="Pfam" id="PF01734">
    <property type="entry name" value="Patatin"/>
    <property type="match status" value="1"/>
</dbReference>
<dbReference type="EMBL" id="LFDV01000001">
    <property type="protein sequence ID" value="KTB49340.1"/>
    <property type="molecule type" value="Genomic_DNA"/>
</dbReference>
<feature type="active site" description="Proton acceptor" evidence="4">
    <location>
        <position position="162"/>
    </location>
</feature>
<proteinExistence type="predicted"/>
<evidence type="ECO:0000256" key="1">
    <source>
        <dbReference type="ARBA" id="ARBA00022801"/>
    </source>
</evidence>
<dbReference type="GO" id="GO:0016042">
    <property type="term" value="P:lipid catabolic process"/>
    <property type="evidence" value="ECO:0007669"/>
    <property type="project" value="UniProtKB-UniRule"/>
</dbReference>
<feature type="short sequence motif" description="DGA/G" evidence="4">
    <location>
        <begin position="162"/>
        <end position="164"/>
    </location>
</feature>
<dbReference type="SUPFAM" id="SSF52151">
    <property type="entry name" value="FabD/lysophospholipase-like"/>
    <property type="match status" value="1"/>
</dbReference>